<feature type="compositionally biased region" description="Basic and acidic residues" evidence="1">
    <location>
        <begin position="842"/>
        <end position="873"/>
    </location>
</feature>
<evidence type="ECO:0000313" key="3">
    <source>
        <dbReference type="Proteomes" id="UP000037510"/>
    </source>
</evidence>
<accession>A0A0L7LLN7</accession>
<evidence type="ECO:0000256" key="1">
    <source>
        <dbReference type="SAM" id="MobiDB-lite"/>
    </source>
</evidence>
<feature type="compositionally biased region" description="Low complexity" evidence="1">
    <location>
        <begin position="314"/>
        <end position="328"/>
    </location>
</feature>
<feature type="compositionally biased region" description="Low complexity" evidence="1">
    <location>
        <begin position="702"/>
        <end position="713"/>
    </location>
</feature>
<organism evidence="2 3">
    <name type="scientific">Operophtera brumata</name>
    <name type="common">Winter moth</name>
    <name type="synonym">Phalaena brumata</name>
    <dbReference type="NCBI Taxonomy" id="104452"/>
    <lineage>
        <taxon>Eukaryota</taxon>
        <taxon>Metazoa</taxon>
        <taxon>Ecdysozoa</taxon>
        <taxon>Arthropoda</taxon>
        <taxon>Hexapoda</taxon>
        <taxon>Insecta</taxon>
        <taxon>Pterygota</taxon>
        <taxon>Neoptera</taxon>
        <taxon>Endopterygota</taxon>
        <taxon>Lepidoptera</taxon>
        <taxon>Glossata</taxon>
        <taxon>Ditrysia</taxon>
        <taxon>Geometroidea</taxon>
        <taxon>Geometridae</taxon>
        <taxon>Larentiinae</taxon>
        <taxon>Operophtera</taxon>
    </lineage>
</organism>
<comment type="caution">
    <text evidence="2">The sequence shown here is derived from an EMBL/GenBank/DDBJ whole genome shotgun (WGS) entry which is preliminary data.</text>
</comment>
<dbReference type="AlphaFoldDB" id="A0A0L7LLN7"/>
<evidence type="ECO:0000313" key="2">
    <source>
        <dbReference type="EMBL" id="KOB76259.1"/>
    </source>
</evidence>
<protein>
    <submittedName>
        <fullName evidence="2">Uncharacterized protein</fullName>
    </submittedName>
</protein>
<name>A0A0L7LLN7_OPEBR</name>
<feature type="region of interest" description="Disordered" evidence="1">
    <location>
        <begin position="116"/>
        <end position="144"/>
    </location>
</feature>
<feature type="compositionally biased region" description="Polar residues" evidence="1">
    <location>
        <begin position="409"/>
        <end position="429"/>
    </location>
</feature>
<feature type="compositionally biased region" description="Basic and acidic residues" evidence="1">
    <location>
        <begin position="715"/>
        <end position="729"/>
    </location>
</feature>
<feature type="region of interest" description="Disordered" evidence="1">
    <location>
        <begin position="408"/>
        <end position="429"/>
    </location>
</feature>
<dbReference type="Proteomes" id="UP000037510">
    <property type="component" value="Unassembled WGS sequence"/>
</dbReference>
<gene>
    <name evidence="2" type="ORF">OBRU01_06219</name>
</gene>
<sequence>MPPRIRTRATKDLKENVHVVKKTKVKSDGKITKLRKALSDKNNSLSDDNASIDVPIKTSKVALKNKAPKTISNDGARPRRVRRLPTRYIEPQVLNNLSNEDIPLENQASVISITGTSHTKPLPKHEKVQQPPPRDNKLLSKNEEVKLTTNRPNRKCLLQSSKEPETVKTKPPIKQNHCISSPVNTPSQCLDSSLITHHPKRICKLPPKYHEFSISPNKFIPLHPSHASTPIVQKKAKALNNENVTKLGLEKRRTRKDKKENNNDENTKGIEHYLSKSSKRTAAKYTSVSSKDKTSPDTNNNPKVKRTLTKRVISTKSPTKSPKASTKTDFGKRLLDKSFSFRVLEDRKSQDKDQDVYEFTFDPNEEPTPKKKRKKVVRKRPPKPKTVVLKNNYDKNVQLALNALKSKIKPSQHQNKQHPQTQSVPTNVPTVDKNTVCKMERSQPQNTQHPQTQSLPTNVQTVNKNTTRKITIIEDITIKPAAENKSLNDTPSLPVNESAKSIHMSNYASIRVEDIAADFEQMDNDEINYSPVNSPCHATPEIQENESHIIAVSKDPLNLQGDTSFFDEQPVASSSMNASARHPLASPWRVEFGNLPVRWQADTYVKPNMTPAVESSFINSEEISKKKHVYTNLLAEEPFLQDDGPNLKQTSIISFMREVAERSLKKKRARSVSPTKANSLFEDMTNTDVAYKTSKKAKKDNVPASPNASNSSNDTCEKENSNENNENHNENSIPKENLNLIEESPAKKSKKKLRDDKFFGFDESERYDQENVSPVKNIQHAQTSRGLRAKSRAVLQEVNALCGPTRAVLPVTVISKLASSDVVEKLYEQLKSADDAPQFPEKGIEDDKTADDEPLRDDDDSHPQEKAIAKQRK</sequence>
<feature type="region of interest" description="Disordered" evidence="1">
    <location>
        <begin position="830"/>
        <end position="873"/>
    </location>
</feature>
<feature type="region of interest" description="Disordered" evidence="1">
    <location>
        <begin position="352"/>
        <end position="382"/>
    </location>
</feature>
<proteinExistence type="predicted"/>
<reference evidence="2 3" key="1">
    <citation type="journal article" date="2015" name="Genome Biol. Evol.">
        <title>The genome of winter moth (Operophtera brumata) provides a genomic perspective on sexual dimorphism and phenology.</title>
        <authorList>
            <person name="Derks M.F."/>
            <person name="Smit S."/>
            <person name="Salis L."/>
            <person name="Schijlen E."/>
            <person name="Bossers A."/>
            <person name="Mateman C."/>
            <person name="Pijl A.S."/>
            <person name="de Ridder D."/>
            <person name="Groenen M.A."/>
            <person name="Visser M.E."/>
            <person name="Megens H.J."/>
        </authorList>
    </citation>
    <scope>NUCLEOTIDE SEQUENCE [LARGE SCALE GENOMIC DNA]</scope>
    <source>
        <strain evidence="2">WM2013NL</strain>
        <tissue evidence="2">Head and thorax</tissue>
    </source>
</reference>
<feature type="region of interest" description="Disordered" evidence="1">
    <location>
        <begin position="161"/>
        <end position="180"/>
    </location>
</feature>
<feature type="compositionally biased region" description="Basic and acidic residues" evidence="1">
    <location>
        <begin position="123"/>
        <end position="144"/>
    </location>
</feature>
<dbReference type="EMBL" id="JTDY01000677">
    <property type="protein sequence ID" value="KOB76259.1"/>
    <property type="molecule type" value="Genomic_DNA"/>
</dbReference>
<feature type="region of interest" description="Disordered" evidence="1">
    <location>
        <begin position="235"/>
        <end position="329"/>
    </location>
</feature>
<keyword evidence="3" id="KW-1185">Reference proteome</keyword>
<feature type="compositionally biased region" description="Basic residues" evidence="1">
    <location>
        <begin position="370"/>
        <end position="382"/>
    </location>
</feature>
<feature type="compositionally biased region" description="Basic and acidic residues" evidence="1">
    <location>
        <begin position="257"/>
        <end position="274"/>
    </location>
</feature>
<feature type="region of interest" description="Disordered" evidence="1">
    <location>
        <begin position="692"/>
        <end position="739"/>
    </location>
</feature>